<reference evidence="3" key="1">
    <citation type="submission" date="2022-01" db="EMBL/GenBank/DDBJ databases">
        <authorList>
            <person name="King R."/>
        </authorList>
    </citation>
    <scope>NUCLEOTIDE SEQUENCE</scope>
</reference>
<dbReference type="Pfam" id="PF10545">
    <property type="entry name" value="MADF_DNA_bdg"/>
    <property type="match status" value="1"/>
</dbReference>
<reference evidence="3" key="2">
    <citation type="submission" date="2022-10" db="EMBL/GenBank/DDBJ databases">
        <authorList>
            <consortium name="ENA_rothamsted_submissions"/>
            <consortium name="culmorum"/>
            <person name="King R."/>
        </authorList>
    </citation>
    <scope>NUCLEOTIDE SEQUENCE</scope>
</reference>
<feature type="region of interest" description="Disordered" evidence="1">
    <location>
        <begin position="60"/>
        <end position="88"/>
    </location>
</feature>
<dbReference type="InterPro" id="IPR006578">
    <property type="entry name" value="MADF-dom"/>
</dbReference>
<protein>
    <recommendedName>
        <fullName evidence="2">MADF domain-containing protein</fullName>
    </recommendedName>
</protein>
<accession>A0A9N9S9Z3</accession>
<dbReference type="Proteomes" id="UP001153737">
    <property type="component" value="Chromosome 11"/>
</dbReference>
<gene>
    <name evidence="3" type="ORF">PHAECO_LOCUS2764</name>
</gene>
<feature type="compositionally biased region" description="Polar residues" evidence="1">
    <location>
        <begin position="60"/>
        <end position="79"/>
    </location>
</feature>
<evidence type="ECO:0000313" key="4">
    <source>
        <dbReference type="Proteomes" id="UP001153737"/>
    </source>
</evidence>
<organism evidence="3 4">
    <name type="scientific">Phaedon cochleariae</name>
    <name type="common">Mustard beetle</name>
    <dbReference type="NCBI Taxonomy" id="80249"/>
    <lineage>
        <taxon>Eukaryota</taxon>
        <taxon>Metazoa</taxon>
        <taxon>Ecdysozoa</taxon>
        <taxon>Arthropoda</taxon>
        <taxon>Hexapoda</taxon>
        <taxon>Insecta</taxon>
        <taxon>Pterygota</taxon>
        <taxon>Neoptera</taxon>
        <taxon>Endopterygota</taxon>
        <taxon>Coleoptera</taxon>
        <taxon>Polyphaga</taxon>
        <taxon>Cucujiformia</taxon>
        <taxon>Chrysomeloidea</taxon>
        <taxon>Chrysomelidae</taxon>
        <taxon>Chrysomelinae</taxon>
        <taxon>Chrysomelini</taxon>
        <taxon>Phaedon</taxon>
    </lineage>
</organism>
<feature type="domain" description="MADF" evidence="2">
    <location>
        <begin position="5"/>
        <end position="49"/>
    </location>
</feature>
<dbReference type="EMBL" id="OU896717">
    <property type="protein sequence ID" value="CAG9814694.1"/>
    <property type="molecule type" value="Genomic_DNA"/>
</dbReference>
<name>A0A9N9S9Z3_PHACE</name>
<keyword evidence="4" id="KW-1185">Reference proteome</keyword>
<sequence>MGGCITLQELSKKWKALRDRYLGLKGKKQPSGSGATADHTWKYYKQMNFVDLAAETQETTSSIPLDPTTPTSIPQSILSSKKRSNNEENDDRFFKAIENINKSNLDEVDHFALRLSSGLRRLLSKLEINFLQQLHDAEFNSF</sequence>
<proteinExistence type="predicted"/>
<dbReference type="AlphaFoldDB" id="A0A9N9S9Z3"/>
<evidence type="ECO:0000313" key="3">
    <source>
        <dbReference type="EMBL" id="CAG9814694.1"/>
    </source>
</evidence>
<evidence type="ECO:0000259" key="2">
    <source>
        <dbReference type="Pfam" id="PF10545"/>
    </source>
</evidence>
<evidence type="ECO:0000256" key="1">
    <source>
        <dbReference type="SAM" id="MobiDB-lite"/>
    </source>
</evidence>